<feature type="region of interest" description="Disordered" evidence="1">
    <location>
        <begin position="269"/>
        <end position="298"/>
    </location>
</feature>
<feature type="compositionally biased region" description="Acidic residues" evidence="1">
    <location>
        <begin position="280"/>
        <end position="298"/>
    </location>
</feature>
<gene>
    <name evidence="2" type="ORF">Amon01_000222900</name>
</gene>
<feature type="region of interest" description="Disordered" evidence="1">
    <location>
        <begin position="180"/>
        <end position="226"/>
    </location>
</feature>
<reference evidence="2" key="1">
    <citation type="submission" date="2023-04" db="EMBL/GenBank/DDBJ databases">
        <title>Ambrosiozyma monospora NBRC 1965.</title>
        <authorList>
            <person name="Ichikawa N."/>
            <person name="Sato H."/>
            <person name="Tonouchi N."/>
        </authorList>
    </citation>
    <scope>NUCLEOTIDE SEQUENCE</scope>
    <source>
        <strain evidence="2">NBRC 1965</strain>
    </source>
</reference>
<evidence type="ECO:0000313" key="2">
    <source>
        <dbReference type="EMBL" id="GMG21756.1"/>
    </source>
</evidence>
<feature type="compositionally biased region" description="Low complexity" evidence="1">
    <location>
        <begin position="269"/>
        <end position="279"/>
    </location>
</feature>
<evidence type="ECO:0000313" key="3">
    <source>
        <dbReference type="Proteomes" id="UP001165063"/>
    </source>
</evidence>
<feature type="compositionally biased region" description="Low complexity" evidence="1">
    <location>
        <begin position="201"/>
        <end position="211"/>
    </location>
</feature>
<dbReference type="AlphaFoldDB" id="A0A9W6YU42"/>
<protein>
    <submittedName>
        <fullName evidence="2">Unnamed protein product</fullName>
    </submittedName>
</protein>
<feature type="region of interest" description="Disordered" evidence="1">
    <location>
        <begin position="48"/>
        <end position="70"/>
    </location>
</feature>
<dbReference type="EMBL" id="BSXU01000785">
    <property type="protein sequence ID" value="GMG21756.1"/>
    <property type="molecule type" value="Genomic_DNA"/>
</dbReference>
<evidence type="ECO:0000256" key="1">
    <source>
        <dbReference type="SAM" id="MobiDB-lite"/>
    </source>
</evidence>
<accession>A0A9W6YU42</accession>
<name>A0A9W6YU42_AMBMO</name>
<proteinExistence type="predicted"/>
<feature type="region of interest" description="Disordered" evidence="1">
    <location>
        <begin position="338"/>
        <end position="359"/>
    </location>
</feature>
<feature type="compositionally biased region" description="Basic and acidic residues" evidence="1">
    <location>
        <begin position="180"/>
        <end position="200"/>
    </location>
</feature>
<sequence>MFLKNYHFHHDPTNRIHIKNLKLDALLRECAAEDDLTSEYSAYDNDIQAQTSQSQSPMSPPSSSPPLFKLPPAPTAISFTSFENANIIVEPCKIKLSLRAKLKMHHMWHKVNPNHHERREKEEKHPLEWPIRTEFFDQIWTVVRLNEKNGDGDDGSEDLDLANMSQLKELIELMEIHGDEQCERDSERDGDGYEAQEHQESIASSESKNSSMIGNSDGVSSCTTVSATSDTIEAETRYYTSVETQFEELSQLFSQSLFEDHLEQLEQIESEQQQQQQQQQDEEDTESFETDGNIESDEEAIEVKVEGAEEDGIDDETLDVELRETVYRYLKERKLTKAKNSIDQQEENNSNSTSDRMELNSTNAFDDLLVEDEEVIGLLCKQMVSHISTNWTAYRKEQTRHRRWVKKLARHVKELKGVSETDDELEG</sequence>
<dbReference type="Proteomes" id="UP001165063">
    <property type="component" value="Unassembled WGS sequence"/>
</dbReference>
<feature type="compositionally biased region" description="Pro residues" evidence="1">
    <location>
        <begin position="58"/>
        <end position="70"/>
    </location>
</feature>
<comment type="caution">
    <text evidence="2">The sequence shown here is derived from an EMBL/GenBank/DDBJ whole genome shotgun (WGS) entry which is preliminary data.</text>
</comment>
<organism evidence="2 3">
    <name type="scientific">Ambrosiozyma monospora</name>
    <name type="common">Yeast</name>
    <name type="synonym">Endomycopsis monosporus</name>
    <dbReference type="NCBI Taxonomy" id="43982"/>
    <lineage>
        <taxon>Eukaryota</taxon>
        <taxon>Fungi</taxon>
        <taxon>Dikarya</taxon>
        <taxon>Ascomycota</taxon>
        <taxon>Saccharomycotina</taxon>
        <taxon>Pichiomycetes</taxon>
        <taxon>Pichiales</taxon>
        <taxon>Pichiaceae</taxon>
        <taxon>Ambrosiozyma</taxon>
    </lineage>
</organism>
<keyword evidence="3" id="KW-1185">Reference proteome</keyword>
<feature type="compositionally biased region" description="Polar residues" evidence="1">
    <location>
        <begin position="212"/>
        <end position="226"/>
    </location>
</feature>